<dbReference type="EC" id="2.5.1.18" evidence="5"/>
<evidence type="ECO:0000256" key="3">
    <source>
        <dbReference type="ARBA" id="ARBA00025743"/>
    </source>
</evidence>
<dbReference type="PANTHER" id="PTHR11260">
    <property type="entry name" value="GLUTATHIONE S-TRANSFERASE, GST, SUPERFAMILY, GST DOMAIN CONTAINING"/>
    <property type="match status" value="1"/>
</dbReference>
<evidence type="ECO:0000313" key="8">
    <source>
        <dbReference type="EMBL" id="OMO55036.1"/>
    </source>
</evidence>
<keyword evidence="9" id="KW-1185">Reference proteome</keyword>
<dbReference type="SUPFAM" id="SSF52833">
    <property type="entry name" value="Thioredoxin-like"/>
    <property type="match status" value="1"/>
</dbReference>
<dbReference type="GO" id="GO:0006749">
    <property type="term" value="P:glutathione metabolic process"/>
    <property type="evidence" value="ECO:0007669"/>
    <property type="project" value="InterPro"/>
</dbReference>
<evidence type="ECO:0000259" key="6">
    <source>
        <dbReference type="PROSITE" id="PS50404"/>
    </source>
</evidence>
<dbReference type="AlphaFoldDB" id="A0A1R3GAF3"/>
<organism evidence="8 9">
    <name type="scientific">Corchorus olitorius</name>
    <dbReference type="NCBI Taxonomy" id="93759"/>
    <lineage>
        <taxon>Eukaryota</taxon>
        <taxon>Viridiplantae</taxon>
        <taxon>Streptophyta</taxon>
        <taxon>Embryophyta</taxon>
        <taxon>Tracheophyta</taxon>
        <taxon>Spermatophyta</taxon>
        <taxon>Magnoliopsida</taxon>
        <taxon>eudicotyledons</taxon>
        <taxon>Gunneridae</taxon>
        <taxon>Pentapetalae</taxon>
        <taxon>rosids</taxon>
        <taxon>malvids</taxon>
        <taxon>Malvales</taxon>
        <taxon>Malvaceae</taxon>
        <taxon>Grewioideae</taxon>
        <taxon>Apeibeae</taxon>
        <taxon>Corchorus</taxon>
    </lineage>
</organism>
<dbReference type="Proteomes" id="UP000187203">
    <property type="component" value="Unassembled WGS sequence"/>
</dbReference>
<reference evidence="9" key="1">
    <citation type="submission" date="2013-09" db="EMBL/GenBank/DDBJ databases">
        <title>Corchorus olitorius genome sequencing.</title>
        <authorList>
            <person name="Alam M."/>
            <person name="Haque M.S."/>
            <person name="Islam M.S."/>
            <person name="Emdad E.M."/>
            <person name="Islam M.M."/>
            <person name="Ahmed B."/>
            <person name="Halim A."/>
            <person name="Hossen Q.M.M."/>
            <person name="Hossain M.Z."/>
            <person name="Ahmed R."/>
            <person name="Khan M.M."/>
            <person name="Islam R."/>
            <person name="Rashid M.M."/>
            <person name="Khan S.A."/>
            <person name="Rahman M.S."/>
            <person name="Alam M."/>
            <person name="Yahiya A.S."/>
            <person name="Khan M.S."/>
            <person name="Azam M.S."/>
            <person name="Haque T."/>
            <person name="Lashkar M.Z.H."/>
            <person name="Akhand A.I."/>
            <person name="Morshed G."/>
            <person name="Roy S."/>
            <person name="Uddin K.S."/>
            <person name="Rabeya T."/>
            <person name="Hossain A.S."/>
            <person name="Chowdhury A."/>
            <person name="Snigdha A.R."/>
            <person name="Mortoza M.S."/>
            <person name="Matin S.A."/>
            <person name="Hoque S.M.E."/>
            <person name="Islam M.K."/>
            <person name="Roy D.K."/>
            <person name="Haider R."/>
            <person name="Moosa M.M."/>
            <person name="Elias S.M."/>
            <person name="Hasan A.M."/>
            <person name="Jahan S."/>
            <person name="Shafiuddin M."/>
            <person name="Mahmood N."/>
            <person name="Shommy N.S."/>
        </authorList>
    </citation>
    <scope>NUCLEOTIDE SEQUENCE [LARGE SCALE GENOMIC DNA]</scope>
    <source>
        <strain evidence="9">cv. O-4</strain>
    </source>
</reference>
<dbReference type="PROSITE" id="PS50405">
    <property type="entry name" value="GST_CTER"/>
    <property type="match status" value="1"/>
</dbReference>
<evidence type="ECO:0000256" key="1">
    <source>
        <dbReference type="ARBA" id="ARBA00022575"/>
    </source>
</evidence>
<dbReference type="SFLD" id="SFLDS00019">
    <property type="entry name" value="Glutathione_Transferase_(cytos"/>
    <property type="match status" value="1"/>
</dbReference>
<dbReference type="PROSITE" id="PS50404">
    <property type="entry name" value="GST_NTER"/>
    <property type="match status" value="1"/>
</dbReference>
<dbReference type="Gene3D" id="1.20.1050.10">
    <property type="match status" value="1"/>
</dbReference>
<feature type="domain" description="GST C-terminal" evidence="7">
    <location>
        <begin position="92"/>
        <end position="219"/>
    </location>
</feature>
<dbReference type="STRING" id="93759.A0A1R3GAF3"/>
<dbReference type="InterPro" id="IPR036282">
    <property type="entry name" value="Glutathione-S-Trfase_C_sf"/>
</dbReference>
<comment type="function">
    <text evidence="5">Is involved in the conjugation of reduced glutathione to a wide number of exogenous and endogenous hydrophobic electrophiles.</text>
</comment>
<feature type="domain" description="GST N-terminal" evidence="6">
    <location>
        <begin position="6"/>
        <end position="86"/>
    </location>
</feature>
<evidence type="ECO:0000313" key="9">
    <source>
        <dbReference type="Proteomes" id="UP000187203"/>
    </source>
</evidence>
<keyword evidence="5" id="KW-0963">Cytoplasm</keyword>
<keyword evidence="2 5" id="KW-0808">Transferase</keyword>
<gene>
    <name evidence="8" type="ORF">COLO4_36225</name>
</gene>
<dbReference type="GO" id="GO:0009407">
    <property type="term" value="P:toxin catabolic process"/>
    <property type="evidence" value="ECO:0007669"/>
    <property type="project" value="UniProtKB-ARBA"/>
</dbReference>
<dbReference type="GO" id="GO:0005829">
    <property type="term" value="C:cytosol"/>
    <property type="evidence" value="ECO:0007669"/>
    <property type="project" value="UniProtKB-SubCell"/>
</dbReference>
<comment type="caution">
    <text evidence="8">The sequence shown here is derived from an EMBL/GenBank/DDBJ whole genome shotgun (WGS) entry which is preliminary data.</text>
</comment>
<evidence type="ECO:0000256" key="5">
    <source>
        <dbReference type="RuleBase" id="RU369102"/>
    </source>
</evidence>
<dbReference type="CDD" id="cd03185">
    <property type="entry name" value="GST_C_Tau"/>
    <property type="match status" value="1"/>
</dbReference>
<comment type="subcellular location">
    <subcellularLocation>
        <location evidence="5">Cytoplasm</location>
        <location evidence="5">Cytosol</location>
    </subcellularLocation>
</comment>
<dbReference type="CDD" id="cd03058">
    <property type="entry name" value="GST_N_Tau"/>
    <property type="match status" value="1"/>
</dbReference>
<proteinExistence type="inferred from homology"/>
<dbReference type="FunFam" id="3.40.30.10:FF:000044">
    <property type="entry name" value="Glutathione S-transferase GSTU6"/>
    <property type="match status" value="1"/>
</dbReference>
<dbReference type="Pfam" id="PF13410">
    <property type="entry name" value="GST_C_2"/>
    <property type="match status" value="1"/>
</dbReference>
<evidence type="ECO:0000256" key="2">
    <source>
        <dbReference type="ARBA" id="ARBA00022679"/>
    </source>
</evidence>
<dbReference type="SFLD" id="SFLDG01152">
    <property type="entry name" value="Main.3:_Omega-_and_Tau-like"/>
    <property type="match status" value="1"/>
</dbReference>
<comment type="catalytic activity">
    <reaction evidence="4 5">
        <text>RX + glutathione = an S-substituted glutathione + a halide anion + H(+)</text>
        <dbReference type="Rhea" id="RHEA:16437"/>
        <dbReference type="ChEBI" id="CHEBI:15378"/>
        <dbReference type="ChEBI" id="CHEBI:16042"/>
        <dbReference type="ChEBI" id="CHEBI:17792"/>
        <dbReference type="ChEBI" id="CHEBI:57925"/>
        <dbReference type="ChEBI" id="CHEBI:90779"/>
        <dbReference type="EC" id="2.5.1.18"/>
    </reaction>
</comment>
<accession>A0A1R3GAF3</accession>
<dbReference type="FunFam" id="1.20.1050.10:FF:000016">
    <property type="entry name" value="Glutathione S-transferase U9"/>
    <property type="match status" value="1"/>
</dbReference>
<dbReference type="PANTHER" id="PTHR11260:SF615">
    <property type="entry name" value="GLUTATHIONE S-TRANSFERASE U17"/>
    <property type="match status" value="1"/>
</dbReference>
<dbReference type="EMBL" id="AWUE01023061">
    <property type="protein sequence ID" value="OMO55036.1"/>
    <property type="molecule type" value="Genomic_DNA"/>
</dbReference>
<keyword evidence="1" id="KW-0216">Detoxification</keyword>
<dbReference type="InterPro" id="IPR045074">
    <property type="entry name" value="GST_C_Tau"/>
</dbReference>
<evidence type="ECO:0000256" key="4">
    <source>
        <dbReference type="ARBA" id="ARBA00047960"/>
    </source>
</evidence>
<dbReference type="OrthoDB" id="4951845at2759"/>
<dbReference type="SFLD" id="SFLDG00358">
    <property type="entry name" value="Main_(cytGST)"/>
    <property type="match status" value="1"/>
</dbReference>
<dbReference type="InterPro" id="IPR004045">
    <property type="entry name" value="Glutathione_S-Trfase_N"/>
</dbReference>
<dbReference type="Gene3D" id="3.40.30.10">
    <property type="entry name" value="Glutaredoxin"/>
    <property type="match status" value="1"/>
</dbReference>
<dbReference type="InterPro" id="IPR040079">
    <property type="entry name" value="Glutathione_S-Trfase"/>
</dbReference>
<dbReference type="GO" id="GO:0004364">
    <property type="term" value="F:glutathione transferase activity"/>
    <property type="evidence" value="ECO:0007669"/>
    <property type="project" value="UniProtKB-UniRule"/>
</dbReference>
<dbReference type="Pfam" id="PF02798">
    <property type="entry name" value="GST_N"/>
    <property type="match status" value="1"/>
</dbReference>
<name>A0A1R3GAF3_9ROSI</name>
<evidence type="ECO:0000259" key="7">
    <source>
        <dbReference type="PROSITE" id="PS50405"/>
    </source>
</evidence>
<dbReference type="InterPro" id="IPR045073">
    <property type="entry name" value="Omega/Tau-like"/>
</dbReference>
<dbReference type="InterPro" id="IPR036249">
    <property type="entry name" value="Thioredoxin-like_sf"/>
</dbReference>
<dbReference type="SUPFAM" id="SSF47616">
    <property type="entry name" value="GST C-terminal domain-like"/>
    <property type="match status" value="1"/>
</dbReference>
<comment type="similarity">
    <text evidence="3">Belongs to the GST superfamily. Tau family.</text>
</comment>
<protein>
    <recommendedName>
        <fullName evidence="5">Glutathione S-transferase</fullName>
        <ecNumber evidence="5">2.5.1.18</ecNumber>
    </recommendedName>
</protein>
<sequence>MEKSDVKVKVLGSWSSPFVLRARIALNIKSVNYEFLQERLWEGKSELLLKSNPVHKKIPVLIHGEQPICESLIIVQYIDEAWSSGPSILPSDPYERATARFWAAYLDEKWFPSMRSVGIAQGDDAKKAAIAQVEEGLALLEEAFAKCSKGKAFFGGDQIGFLDISFGSFLGWLRVTEKMSETKLLSEAKTPALLSWAHKFCSHPAVKDVMPDTEKLAEFSKTILARFRGAAPPKS</sequence>
<dbReference type="InterPro" id="IPR010987">
    <property type="entry name" value="Glutathione-S-Trfase_C-like"/>
</dbReference>